<keyword evidence="3" id="KW-0378">Hydrolase</keyword>
<dbReference type="InterPro" id="IPR001466">
    <property type="entry name" value="Beta-lactam-related"/>
</dbReference>
<proteinExistence type="predicted"/>
<keyword evidence="3" id="KW-0121">Carboxypeptidase</keyword>
<evidence type="ECO:0000259" key="2">
    <source>
        <dbReference type="Pfam" id="PF00144"/>
    </source>
</evidence>
<organism evidence="3 4">
    <name type="scientific">Lentzea albida</name>
    <dbReference type="NCBI Taxonomy" id="65499"/>
    <lineage>
        <taxon>Bacteria</taxon>
        <taxon>Bacillati</taxon>
        <taxon>Actinomycetota</taxon>
        <taxon>Actinomycetes</taxon>
        <taxon>Pseudonocardiales</taxon>
        <taxon>Pseudonocardiaceae</taxon>
        <taxon>Lentzea</taxon>
    </lineage>
</organism>
<dbReference type="InterPro" id="IPR050491">
    <property type="entry name" value="AmpC-like"/>
</dbReference>
<feature type="domain" description="Beta-lactamase-related" evidence="2">
    <location>
        <begin position="44"/>
        <end position="330"/>
    </location>
</feature>
<name>A0A1H9TBA0_9PSEU</name>
<dbReference type="STRING" id="65499.SAMN04488000_113206"/>
<dbReference type="EMBL" id="FOFV01000013">
    <property type="protein sequence ID" value="SER93893.1"/>
    <property type="molecule type" value="Genomic_DNA"/>
</dbReference>
<evidence type="ECO:0000256" key="1">
    <source>
        <dbReference type="SAM" id="SignalP"/>
    </source>
</evidence>
<dbReference type="Proteomes" id="UP000199503">
    <property type="component" value="Unassembled WGS sequence"/>
</dbReference>
<dbReference type="SUPFAM" id="SSF56601">
    <property type="entry name" value="beta-lactamase/transpeptidase-like"/>
    <property type="match status" value="1"/>
</dbReference>
<dbReference type="PANTHER" id="PTHR46825:SF7">
    <property type="entry name" value="D-ALANYL-D-ALANINE CARBOXYPEPTIDASE"/>
    <property type="match status" value="1"/>
</dbReference>
<sequence length="360" mass="39445">MRKRLLVTVAAFGLLFTGTAVADDTGVDRGTVQEGLDELVAVGVAQGTQARITDGRTRFTARSGTAERNDPRPVPLNGRFRAGSITKSFTSTTVLHLAGEGRISLDAPVDRYLPGLVDRRITVRHLLQMTGGLYNYTDALAFDPQGFEEVRYRQWEPRELVEISTSRPLDFEPGTKWNYSNTNYVVLGLLIEQVTRQPYERVVEQRILKPLRLNDTTFPGGDTEIRGPHAHSYGIVNGRAIDTTRWNPSVFWAAGDVITTTRDLDTFYTALLTGKLLEPAQQSELTKTTAVSTDYGLGVFVEKAPCGTTIIGHPGGVPGFSTYAYSTPDLQRRVELSLSAGVGTGDPANAYGKLINEIFC</sequence>
<dbReference type="Gene3D" id="3.40.710.10">
    <property type="entry name" value="DD-peptidase/beta-lactamase superfamily"/>
    <property type="match status" value="1"/>
</dbReference>
<dbReference type="RefSeq" id="WP_089921724.1">
    <property type="nucleotide sequence ID" value="NZ_FOFV01000013.1"/>
</dbReference>
<dbReference type="PANTHER" id="PTHR46825">
    <property type="entry name" value="D-ALANYL-D-ALANINE-CARBOXYPEPTIDASE/ENDOPEPTIDASE AMPH"/>
    <property type="match status" value="1"/>
</dbReference>
<evidence type="ECO:0000313" key="3">
    <source>
        <dbReference type="EMBL" id="SER93893.1"/>
    </source>
</evidence>
<accession>A0A1H9TBA0</accession>
<dbReference type="Pfam" id="PF00144">
    <property type="entry name" value="Beta-lactamase"/>
    <property type="match status" value="1"/>
</dbReference>
<feature type="signal peptide" evidence="1">
    <location>
        <begin position="1"/>
        <end position="22"/>
    </location>
</feature>
<reference evidence="4" key="1">
    <citation type="submission" date="2016-10" db="EMBL/GenBank/DDBJ databases">
        <authorList>
            <person name="Varghese N."/>
            <person name="Submissions S."/>
        </authorList>
    </citation>
    <scope>NUCLEOTIDE SEQUENCE [LARGE SCALE GENOMIC DNA]</scope>
    <source>
        <strain evidence="4">DSM 44437</strain>
    </source>
</reference>
<gene>
    <name evidence="3" type="ORF">SAMN04488000_113206</name>
</gene>
<dbReference type="InterPro" id="IPR012338">
    <property type="entry name" value="Beta-lactam/transpept-like"/>
</dbReference>
<protein>
    <submittedName>
        <fullName evidence="3">D-alanyl-D-alanine carboxypeptidase</fullName>
    </submittedName>
</protein>
<dbReference type="GO" id="GO:0004180">
    <property type="term" value="F:carboxypeptidase activity"/>
    <property type="evidence" value="ECO:0007669"/>
    <property type="project" value="UniProtKB-KW"/>
</dbReference>
<keyword evidence="1" id="KW-0732">Signal</keyword>
<dbReference type="OrthoDB" id="503788at2"/>
<keyword evidence="4" id="KW-1185">Reference proteome</keyword>
<keyword evidence="3" id="KW-0645">Protease</keyword>
<feature type="chain" id="PRO_5011531645" evidence="1">
    <location>
        <begin position="23"/>
        <end position="360"/>
    </location>
</feature>
<evidence type="ECO:0000313" key="4">
    <source>
        <dbReference type="Proteomes" id="UP000199503"/>
    </source>
</evidence>
<dbReference type="AlphaFoldDB" id="A0A1H9TBA0"/>